<dbReference type="Pfam" id="PF03460">
    <property type="entry name" value="NIR_SIR_ferr"/>
    <property type="match status" value="2"/>
</dbReference>
<accession>D9XKU2</accession>
<dbReference type="InterPro" id="IPR006066">
    <property type="entry name" value="NO2/SO3_Rdtase_FeS/sirohaem_BS"/>
</dbReference>
<dbReference type="GO" id="GO:0050311">
    <property type="term" value="F:sulfite reductase (ferredoxin) activity"/>
    <property type="evidence" value="ECO:0007669"/>
    <property type="project" value="UniProtKB-EC"/>
</dbReference>
<evidence type="ECO:0000256" key="3">
    <source>
        <dbReference type="ARBA" id="ARBA00010429"/>
    </source>
</evidence>
<keyword evidence="11" id="KW-0411">Iron-sulfur</keyword>
<evidence type="ECO:0000256" key="7">
    <source>
        <dbReference type="ARBA" id="ARBA00022723"/>
    </source>
</evidence>
<dbReference type="GO" id="GO:0051539">
    <property type="term" value="F:4 iron, 4 sulfur cluster binding"/>
    <property type="evidence" value="ECO:0007669"/>
    <property type="project" value="UniProtKB-KW"/>
</dbReference>
<feature type="domain" description="Nitrite/Sulfite reductase ferredoxin-like" evidence="14">
    <location>
        <begin position="332"/>
        <end position="384"/>
    </location>
</feature>
<evidence type="ECO:0000256" key="6">
    <source>
        <dbReference type="ARBA" id="ARBA00022617"/>
    </source>
</evidence>
<evidence type="ECO:0000256" key="10">
    <source>
        <dbReference type="ARBA" id="ARBA00023004"/>
    </source>
</evidence>
<dbReference type="Pfam" id="PF01077">
    <property type="entry name" value="NIR_SIR"/>
    <property type="match status" value="2"/>
</dbReference>
<comment type="function">
    <text evidence="2">Catalyzes the reduction of sulfite to sulfide, a step in the biosynthesis of sulfur-containing amino acids and cofactors.</text>
</comment>
<feature type="domain" description="Nitrite/Sulfite reductase ferredoxin-like" evidence="14">
    <location>
        <begin position="87"/>
        <end position="150"/>
    </location>
</feature>
<gene>
    <name evidence="15" type="ORF">SSRG_01334</name>
</gene>
<evidence type="ECO:0000313" key="16">
    <source>
        <dbReference type="Proteomes" id="UP000002968"/>
    </source>
</evidence>
<dbReference type="GO" id="GO:0046872">
    <property type="term" value="F:metal ion binding"/>
    <property type="evidence" value="ECO:0007669"/>
    <property type="project" value="UniProtKB-KW"/>
</dbReference>
<dbReference type="InterPro" id="IPR045854">
    <property type="entry name" value="NO2/SO3_Rdtase_4Fe4S_sf"/>
</dbReference>
<dbReference type="AlphaFoldDB" id="D9XKU2"/>
<dbReference type="RefSeq" id="WP_004924079.1">
    <property type="nucleotide sequence ID" value="NZ_GG657758.1"/>
</dbReference>
<evidence type="ECO:0000259" key="13">
    <source>
        <dbReference type="Pfam" id="PF01077"/>
    </source>
</evidence>
<dbReference type="HOGENOM" id="CLU_015667_2_3_11"/>
<evidence type="ECO:0000313" key="15">
    <source>
        <dbReference type="EMBL" id="EFL38530.1"/>
    </source>
</evidence>
<comment type="similarity">
    <text evidence="3">Belongs to the nitrite and sulfite reductase 4Fe-4S domain family.</text>
</comment>
<feature type="domain" description="Nitrite/sulphite reductase 4Fe-4S" evidence="13">
    <location>
        <begin position="407"/>
        <end position="532"/>
    </location>
</feature>
<dbReference type="GO" id="GO:0020037">
    <property type="term" value="F:heme binding"/>
    <property type="evidence" value="ECO:0007669"/>
    <property type="project" value="InterPro"/>
</dbReference>
<evidence type="ECO:0000259" key="14">
    <source>
        <dbReference type="Pfam" id="PF03460"/>
    </source>
</evidence>
<keyword evidence="10" id="KW-0408">Iron</keyword>
<organism evidence="15 16">
    <name type="scientific">Streptomyces griseoflavus Tu4000</name>
    <dbReference type="NCBI Taxonomy" id="467200"/>
    <lineage>
        <taxon>Bacteria</taxon>
        <taxon>Bacillati</taxon>
        <taxon>Actinomycetota</taxon>
        <taxon>Actinomycetes</taxon>
        <taxon>Kitasatosporales</taxon>
        <taxon>Streptomycetaceae</taxon>
        <taxon>Streptomyces</taxon>
    </lineage>
</organism>
<dbReference type="InterPro" id="IPR005117">
    <property type="entry name" value="NiRdtase/SiRdtase_haem-b_fer"/>
</dbReference>
<dbReference type="InterPro" id="IPR006067">
    <property type="entry name" value="NO2/SO3_Rdtase_4Fe4S_dom"/>
</dbReference>
<dbReference type="EMBL" id="GG657758">
    <property type="protein sequence ID" value="EFL38530.1"/>
    <property type="molecule type" value="Genomic_DNA"/>
</dbReference>
<dbReference type="PANTHER" id="PTHR32439">
    <property type="entry name" value="FERREDOXIN--NITRITE REDUCTASE, CHLOROPLASTIC"/>
    <property type="match status" value="1"/>
</dbReference>
<dbReference type="Gene3D" id="3.30.413.10">
    <property type="entry name" value="Sulfite Reductase Hemoprotein, domain 1"/>
    <property type="match status" value="2"/>
</dbReference>
<dbReference type="InterPro" id="IPR051329">
    <property type="entry name" value="NIR_SIR_4Fe-4S"/>
</dbReference>
<dbReference type="InterPro" id="IPR036136">
    <property type="entry name" value="Nit/Sulf_reduc_fer-like_dom_sf"/>
</dbReference>
<keyword evidence="16" id="KW-1185">Reference proteome</keyword>
<comment type="cofactor">
    <cofactor evidence="1">
        <name>[4Fe-4S] cluster</name>
        <dbReference type="ChEBI" id="CHEBI:49883"/>
    </cofactor>
</comment>
<dbReference type="Gene3D" id="3.90.480.20">
    <property type="match status" value="1"/>
</dbReference>
<dbReference type="eggNOG" id="COG0155">
    <property type="taxonomic scope" value="Bacteria"/>
</dbReference>
<dbReference type="Proteomes" id="UP000002968">
    <property type="component" value="Unassembled WGS sequence"/>
</dbReference>
<name>D9XKU2_9ACTN</name>
<protein>
    <recommendedName>
        <fullName evidence="4">assimilatory sulfite reductase (ferredoxin)</fullName>
        <ecNumber evidence="4">1.8.7.1</ecNumber>
    </recommendedName>
</protein>
<dbReference type="PROSITE" id="PS00365">
    <property type="entry name" value="NIR_SIR"/>
    <property type="match status" value="1"/>
</dbReference>
<comment type="catalytic activity">
    <reaction evidence="12">
        <text>hydrogen sulfide + 6 oxidized [2Fe-2S]-[ferredoxin] + 3 H2O = sulfite + 6 reduced [2Fe-2S]-[ferredoxin] + 7 H(+)</text>
        <dbReference type="Rhea" id="RHEA:23132"/>
        <dbReference type="Rhea" id="RHEA-COMP:10000"/>
        <dbReference type="Rhea" id="RHEA-COMP:10001"/>
        <dbReference type="ChEBI" id="CHEBI:15377"/>
        <dbReference type="ChEBI" id="CHEBI:15378"/>
        <dbReference type="ChEBI" id="CHEBI:17359"/>
        <dbReference type="ChEBI" id="CHEBI:29919"/>
        <dbReference type="ChEBI" id="CHEBI:33737"/>
        <dbReference type="ChEBI" id="CHEBI:33738"/>
        <dbReference type="EC" id="1.8.7.1"/>
    </reaction>
</comment>
<keyword evidence="7" id="KW-0479">Metal-binding</keyword>
<dbReference type="SUPFAM" id="SSF55124">
    <property type="entry name" value="Nitrite/Sulfite reductase N-terminal domain-like"/>
    <property type="match status" value="2"/>
</dbReference>
<evidence type="ECO:0000256" key="8">
    <source>
        <dbReference type="ARBA" id="ARBA00022784"/>
    </source>
</evidence>
<dbReference type="STRING" id="467200.SSRG_01334"/>
<dbReference type="OrthoDB" id="3189055at2"/>
<dbReference type="PANTHER" id="PTHR32439:SF0">
    <property type="entry name" value="FERREDOXIN--NITRITE REDUCTASE, CHLOROPLASTIC"/>
    <property type="match status" value="1"/>
</dbReference>
<evidence type="ECO:0000256" key="9">
    <source>
        <dbReference type="ARBA" id="ARBA00023002"/>
    </source>
</evidence>
<dbReference type="EC" id="1.8.7.1" evidence="4"/>
<keyword evidence="5" id="KW-0004">4Fe-4S</keyword>
<evidence type="ECO:0000256" key="4">
    <source>
        <dbReference type="ARBA" id="ARBA00012353"/>
    </source>
</evidence>
<keyword evidence="9" id="KW-0560">Oxidoreductase</keyword>
<dbReference type="PRINTS" id="PR00397">
    <property type="entry name" value="SIROHAEM"/>
</dbReference>
<evidence type="ECO:0000256" key="12">
    <source>
        <dbReference type="ARBA" id="ARBA00049518"/>
    </source>
</evidence>
<evidence type="ECO:0000256" key="11">
    <source>
        <dbReference type="ARBA" id="ARBA00023014"/>
    </source>
</evidence>
<evidence type="ECO:0000256" key="2">
    <source>
        <dbReference type="ARBA" id="ARBA00003247"/>
    </source>
</evidence>
<dbReference type="FunFam" id="3.30.413.10:FF:000009">
    <property type="entry name" value="Sulfite reductase [ferredoxin]"/>
    <property type="match status" value="1"/>
</dbReference>
<dbReference type="SUPFAM" id="SSF56014">
    <property type="entry name" value="Nitrite and sulphite reductase 4Fe-4S domain-like"/>
    <property type="match status" value="2"/>
</dbReference>
<feature type="domain" description="Nitrite/sulphite reductase 4Fe-4S" evidence="13">
    <location>
        <begin position="158"/>
        <end position="311"/>
    </location>
</feature>
<keyword evidence="8" id="KW-0883">Thioether bond</keyword>
<evidence type="ECO:0000256" key="5">
    <source>
        <dbReference type="ARBA" id="ARBA00022485"/>
    </source>
</evidence>
<keyword evidence="6" id="KW-0349">Heme</keyword>
<proteinExistence type="inferred from homology"/>
<sequence length="552" mass="61224">MTRDRKRVDGQWALGEREPLNANEQFKQAEDPLLVRERIEKTYAREGFASIPPDDLRGRFRWWGLYTQRRPGIDGGRTATLAPEELDDEYFMLRVRVDGGGLNVAQLREIAALSTEFARDTADITDRQNIQFHWIRVEDVPEIWRRLEAVGLSTTEACGDCPRVILGSPVAGVSADEVLDGTPAIREITERFIGDPSLSNLPRKFKSSVSWLPDVPFQIHDLSFLGAEHPELGPGFDLWVGGGLSTNPRLADRAGAWVPLSEVAEVWAGVAGLFRDYGYRRLRNRARLKFLVADWGVQRFREVLEQEYLGRRLADGPAPVLPASPVDHIGVHKQRDGLHYVGAAPVVGRVSGTRLAALADAAEAHGSDRLRLTPYQKVLVLDVADPEPLVRRLESLDLRVDASPWRRATMACTGLEYCKLAIVETKARAAELVAELERRLGDQRADITINLNGCPNACARTQVADIGLKGQLITGPDGSQAEGFQVHLGGALSLSQEDEAALGRKPRGVKVLADDLPDFVENLVRNYRADRADESETFTQWLTRAEDSQLTP</sequence>
<reference evidence="15" key="1">
    <citation type="submission" date="2009-02" db="EMBL/GenBank/DDBJ databases">
        <title>Annotation of Streptomyces griseoflavus strain Tu4000.</title>
        <authorList>
            <consortium name="The Broad Institute Genome Sequencing Platform"/>
            <consortium name="Broad Institute Microbial Sequencing Center"/>
            <person name="Fischbach M."/>
            <person name="Godfrey P."/>
            <person name="Ward D."/>
            <person name="Young S."/>
            <person name="Zeng Q."/>
            <person name="Koehrsen M."/>
            <person name="Alvarado L."/>
            <person name="Berlin A.M."/>
            <person name="Bochicchio J."/>
            <person name="Borenstein D."/>
            <person name="Chapman S.B."/>
            <person name="Chen Z."/>
            <person name="Engels R."/>
            <person name="Freedman E."/>
            <person name="Gellesch M."/>
            <person name="Goldberg J."/>
            <person name="Griggs A."/>
            <person name="Gujja S."/>
            <person name="Heilman E.R."/>
            <person name="Heiman D.I."/>
            <person name="Hepburn T.A."/>
            <person name="Howarth C."/>
            <person name="Jen D."/>
            <person name="Larson L."/>
            <person name="Lewis B."/>
            <person name="Mehta T."/>
            <person name="Park D."/>
            <person name="Pearson M."/>
            <person name="Richards J."/>
            <person name="Roberts A."/>
            <person name="Saif S."/>
            <person name="Shea T.D."/>
            <person name="Shenoy N."/>
            <person name="Sisk P."/>
            <person name="Stolte C."/>
            <person name="Sykes S.N."/>
            <person name="Thomson T."/>
            <person name="Walk T."/>
            <person name="White J."/>
            <person name="Yandava C."/>
            <person name="Straight P."/>
            <person name="Clardy J."/>
            <person name="Hung D."/>
            <person name="Kolter R."/>
            <person name="Mekalanos J."/>
            <person name="Walker S."/>
            <person name="Walsh C.T."/>
            <person name="Wieland-Brown L.C."/>
            <person name="Haas B."/>
            <person name="Nusbaum C."/>
            <person name="Birren B."/>
        </authorList>
    </citation>
    <scope>NUCLEOTIDE SEQUENCE [LARGE SCALE GENOMIC DNA]</scope>
    <source>
        <strain evidence="15">Tu4000</strain>
    </source>
</reference>
<evidence type="ECO:0000256" key="1">
    <source>
        <dbReference type="ARBA" id="ARBA00001966"/>
    </source>
</evidence>